<dbReference type="EMBL" id="JACCBT010000001">
    <property type="protein sequence ID" value="NYE10629.1"/>
    <property type="molecule type" value="Genomic_DNA"/>
</dbReference>
<gene>
    <name evidence="1" type="ORF">BJ999_000925</name>
</gene>
<sequence>MSTGGLMPWISSRSSVIDVAASTRASRITAFARRGSVSISFSAVARESPSETRRACAPSCRSRSIRRISAACATVVSARWAVSSRTRSAITIAGEGRAATTPAVNGAIPMNRRSRQLAGSFHRILRFWSIRASRRVRS</sequence>
<evidence type="ECO:0000313" key="1">
    <source>
        <dbReference type="EMBL" id="NYE10629.1"/>
    </source>
</evidence>
<dbReference type="AlphaFoldDB" id="A0A7Y9KCK5"/>
<comment type="caution">
    <text evidence="1">The sequence shown here is derived from an EMBL/GenBank/DDBJ whole genome shotgun (WGS) entry which is preliminary data.</text>
</comment>
<protein>
    <submittedName>
        <fullName evidence="1">Uncharacterized protein</fullName>
    </submittedName>
</protein>
<dbReference type="Proteomes" id="UP000591272">
    <property type="component" value="Unassembled WGS sequence"/>
</dbReference>
<organism evidence="1 2">
    <name type="scientific">Actinomadura citrea</name>
    <dbReference type="NCBI Taxonomy" id="46158"/>
    <lineage>
        <taxon>Bacteria</taxon>
        <taxon>Bacillati</taxon>
        <taxon>Actinomycetota</taxon>
        <taxon>Actinomycetes</taxon>
        <taxon>Streptosporangiales</taxon>
        <taxon>Thermomonosporaceae</taxon>
        <taxon>Actinomadura</taxon>
    </lineage>
</organism>
<keyword evidence="2" id="KW-1185">Reference proteome</keyword>
<proteinExistence type="predicted"/>
<accession>A0A7Y9KCK5</accession>
<name>A0A7Y9KCK5_9ACTN</name>
<evidence type="ECO:0000313" key="2">
    <source>
        <dbReference type="Proteomes" id="UP000591272"/>
    </source>
</evidence>
<reference evidence="1 2" key="1">
    <citation type="submission" date="2020-07" db="EMBL/GenBank/DDBJ databases">
        <title>Sequencing the genomes of 1000 actinobacteria strains.</title>
        <authorList>
            <person name="Klenk H.-P."/>
        </authorList>
    </citation>
    <scope>NUCLEOTIDE SEQUENCE [LARGE SCALE GENOMIC DNA]</scope>
    <source>
        <strain evidence="1 2">DSM 43461</strain>
    </source>
</reference>